<accession>A0A3M7TML4</accession>
<comment type="caution">
    <text evidence="1">The sequence shown here is derived from an EMBL/GenBank/DDBJ whole genome shotgun (WGS) entry which is preliminary data.</text>
</comment>
<dbReference type="RefSeq" id="WP_122900705.1">
    <property type="nucleotide sequence ID" value="NZ_RHIB01000003.1"/>
</dbReference>
<dbReference type="EMBL" id="RHIB01000003">
    <property type="protein sequence ID" value="RNA66851.1"/>
    <property type="molecule type" value="Genomic_DNA"/>
</dbReference>
<protein>
    <submittedName>
        <fullName evidence="1">DUF1284 domain-containing protein</fullName>
    </submittedName>
</protein>
<name>A0A3M7TML4_9BACI</name>
<gene>
    <name evidence="1" type="ORF">EBO34_16725</name>
</gene>
<dbReference type="Pfam" id="PF06935">
    <property type="entry name" value="DUF1284"/>
    <property type="match status" value="1"/>
</dbReference>
<proteinExistence type="predicted"/>
<reference evidence="1 2" key="1">
    <citation type="submission" date="2018-10" db="EMBL/GenBank/DDBJ databases">
        <title>Bacillus Keqinensis sp. nov., a moderately halophilic bacterium isolated from a saline-alkaline lake.</title>
        <authorList>
            <person name="Wang H."/>
        </authorList>
    </citation>
    <scope>NUCLEOTIDE SEQUENCE [LARGE SCALE GENOMIC DNA]</scope>
    <source>
        <strain evidence="1 2">KQ-3</strain>
    </source>
</reference>
<dbReference type="InterPro" id="IPR009702">
    <property type="entry name" value="DUF1284"/>
</dbReference>
<keyword evidence="2" id="KW-1185">Reference proteome</keyword>
<organism evidence="1 2">
    <name type="scientific">Alteribacter keqinensis</name>
    <dbReference type="NCBI Taxonomy" id="2483800"/>
    <lineage>
        <taxon>Bacteria</taxon>
        <taxon>Bacillati</taxon>
        <taxon>Bacillota</taxon>
        <taxon>Bacilli</taxon>
        <taxon>Bacillales</taxon>
        <taxon>Bacillaceae</taxon>
        <taxon>Alteribacter</taxon>
    </lineage>
</organism>
<sequence>MTVRTLRGHHLLCVHGFQGMGYSPGFVKKMETIVEDIRDPEKDFPIRVVVDLDDACTACPHNGGSFCAASAGSDAHVKGLDERAIAHLKLEDGKLYRKSKLVEWTARTLEPEDLDQICKGCSWLSYGVCKAGIRKLNEEWRR</sequence>
<dbReference type="AlphaFoldDB" id="A0A3M7TML4"/>
<dbReference type="Proteomes" id="UP000278746">
    <property type="component" value="Unassembled WGS sequence"/>
</dbReference>
<evidence type="ECO:0000313" key="1">
    <source>
        <dbReference type="EMBL" id="RNA66851.1"/>
    </source>
</evidence>
<dbReference type="OrthoDB" id="121064at2"/>
<evidence type="ECO:0000313" key="2">
    <source>
        <dbReference type="Proteomes" id="UP000278746"/>
    </source>
</evidence>